<accession>A0A4V2KRD6</accession>
<dbReference type="Pfam" id="PF12728">
    <property type="entry name" value="HTH_17"/>
    <property type="match status" value="1"/>
</dbReference>
<gene>
    <name evidence="2" type="ORF">EZJ44_01930</name>
</gene>
<dbReference type="OrthoDB" id="3261034at2"/>
<proteinExistence type="predicted"/>
<keyword evidence="3" id="KW-1185">Reference proteome</keyword>
<dbReference type="Gene3D" id="1.10.1660.10">
    <property type="match status" value="1"/>
</dbReference>
<dbReference type="Proteomes" id="UP000293036">
    <property type="component" value="Unassembled WGS sequence"/>
</dbReference>
<dbReference type="RefSeq" id="WP_131279549.1">
    <property type="nucleotide sequence ID" value="NZ_JBHSLR010000009.1"/>
</dbReference>
<feature type="domain" description="Helix-turn-helix" evidence="1">
    <location>
        <begin position="4"/>
        <end position="51"/>
    </location>
</feature>
<reference evidence="2 3" key="1">
    <citation type="submission" date="2019-02" db="EMBL/GenBank/DDBJ databases">
        <title>Arcanobacterium bovis sp. nov., isolated from the milk of a cow with mastitis.</title>
        <authorList>
            <person name="Sammra O."/>
            <person name="Foster G."/>
            <person name="Hassan A."/>
            <person name="Alssahen M."/>
            <person name="Laemmler C."/>
            <person name="Borowiak M."/>
            <person name="Malorny B."/>
            <person name="Abdulmawjood A."/>
        </authorList>
    </citation>
    <scope>NUCLEOTIDE SEQUENCE [LARGE SCALE GENOMIC DNA]</scope>
    <source>
        <strain evidence="2 3">C605018/01/1</strain>
    </source>
</reference>
<dbReference type="EMBL" id="SJDT01000001">
    <property type="protein sequence ID" value="TBW23904.1"/>
    <property type="molecule type" value="Genomic_DNA"/>
</dbReference>
<evidence type="ECO:0000313" key="3">
    <source>
        <dbReference type="Proteomes" id="UP000293036"/>
    </source>
</evidence>
<dbReference type="AlphaFoldDB" id="A0A4V2KRD6"/>
<organism evidence="2 3">
    <name type="scientific">Arcanobacterium bovis</name>
    <dbReference type="NCBI Taxonomy" id="2529275"/>
    <lineage>
        <taxon>Bacteria</taxon>
        <taxon>Bacillati</taxon>
        <taxon>Actinomycetota</taxon>
        <taxon>Actinomycetes</taxon>
        <taxon>Actinomycetales</taxon>
        <taxon>Actinomycetaceae</taxon>
        <taxon>Arcanobacterium</taxon>
    </lineage>
</organism>
<evidence type="ECO:0000313" key="2">
    <source>
        <dbReference type="EMBL" id="TBW23904.1"/>
    </source>
</evidence>
<dbReference type="InterPro" id="IPR009061">
    <property type="entry name" value="DNA-bd_dom_put_sf"/>
</dbReference>
<comment type="caution">
    <text evidence="2">The sequence shown here is derived from an EMBL/GenBank/DDBJ whole genome shotgun (WGS) entry which is preliminary data.</text>
</comment>
<name>A0A4V2KRD6_9ACTO</name>
<sequence length="78" mass="8706">MSDLLSAAEAASLLPDTSVQSLQRWARNGNIPSVVLPSGRRFFRREDIEKILTPVVTSASSADEAFEDVPLFRERNSW</sequence>
<dbReference type="InterPro" id="IPR041657">
    <property type="entry name" value="HTH_17"/>
</dbReference>
<protein>
    <submittedName>
        <fullName evidence="2">Helix-turn-helix domain-containing protein</fullName>
    </submittedName>
</protein>
<dbReference type="SUPFAM" id="SSF46955">
    <property type="entry name" value="Putative DNA-binding domain"/>
    <property type="match status" value="1"/>
</dbReference>
<evidence type="ECO:0000259" key="1">
    <source>
        <dbReference type="Pfam" id="PF12728"/>
    </source>
</evidence>